<dbReference type="InterPro" id="IPR023845">
    <property type="entry name" value="DUF3817_TM"/>
</dbReference>
<feature type="transmembrane region" description="Helical" evidence="6">
    <location>
        <begin position="81"/>
        <end position="97"/>
    </location>
</feature>
<evidence type="ECO:0000313" key="9">
    <source>
        <dbReference type="Proteomes" id="UP000063429"/>
    </source>
</evidence>
<feature type="domain" description="DUF3817" evidence="7">
    <location>
        <begin position="16"/>
        <end position="104"/>
    </location>
</feature>
<sequence length="116" mass="12705">MISASKRRHAEQLSQLHWMRRVSLLEGSTLLLLVCVGVPLKHVAGYPAASAVIGPIHGLAFLLYVYCMARMLATGGWSRSEIVRLVIAAVIPFGAFVNERHLKRKQSVLLAQGETA</sequence>
<keyword evidence="2" id="KW-1003">Cell membrane</keyword>
<evidence type="ECO:0000256" key="2">
    <source>
        <dbReference type="ARBA" id="ARBA00022475"/>
    </source>
</evidence>
<dbReference type="Proteomes" id="UP000063429">
    <property type="component" value="Chromosome"/>
</dbReference>
<feature type="transmembrane region" description="Helical" evidence="6">
    <location>
        <begin position="21"/>
        <end position="40"/>
    </location>
</feature>
<dbReference type="NCBIfam" id="TIGR03954">
    <property type="entry name" value="integ_memb_HG"/>
    <property type="match status" value="1"/>
</dbReference>
<evidence type="ECO:0000259" key="7">
    <source>
        <dbReference type="Pfam" id="PF12823"/>
    </source>
</evidence>
<protein>
    <submittedName>
        <fullName evidence="8">Membrane protein</fullName>
    </submittedName>
</protein>
<keyword evidence="3 6" id="KW-0812">Transmembrane</keyword>
<keyword evidence="5 6" id="KW-0472">Membrane</keyword>
<accession>A0ABM5V108</accession>
<keyword evidence="4 6" id="KW-1133">Transmembrane helix</keyword>
<evidence type="ECO:0000256" key="3">
    <source>
        <dbReference type="ARBA" id="ARBA00022692"/>
    </source>
</evidence>
<proteinExistence type="predicted"/>
<dbReference type="Pfam" id="PF12823">
    <property type="entry name" value="DUF3817"/>
    <property type="match status" value="1"/>
</dbReference>
<keyword evidence="9" id="KW-1185">Reference proteome</keyword>
<feature type="transmembrane region" description="Helical" evidence="6">
    <location>
        <begin position="46"/>
        <end position="69"/>
    </location>
</feature>
<dbReference type="EMBL" id="CP011409">
    <property type="protein sequence ID" value="AKZ63196.1"/>
    <property type="molecule type" value="Genomic_DNA"/>
</dbReference>
<dbReference type="RefSeq" id="WP_053197547.1">
    <property type="nucleotide sequence ID" value="NZ_CP011409.1"/>
</dbReference>
<name>A0ABM5V108_9BURK</name>
<gene>
    <name evidence="8" type="ORF">F506_11415</name>
</gene>
<evidence type="ECO:0000256" key="4">
    <source>
        <dbReference type="ARBA" id="ARBA00022989"/>
    </source>
</evidence>
<comment type="subcellular location">
    <subcellularLocation>
        <location evidence="1">Cell membrane</location>
        <topology evidence="1">Multi-pass membrane protein</topology>
    </subcellularLocation>
</comment>
<dbReference type="PANTHER" id="PTHR40077">
    <property type="entry name" value="MEMBRANE PROTEIN-RELATED"/>
    <property type="match status" value="1"/>
</dbReference>
<evidence type="ECO:0000256" key="6">
    <source>
        <dbReference type="SAM" id="Phobius"/>
    </source>
</evidence>
<evidence type="ECO:0000313" key="8">
    <source>
        <dbReference type="EMBL" id="AKZ63196.1"/>
    </source>
</evidence>
<evidence type="ECO:0000256" key="1">
    <source>
        <dbReference type="ARBA" id="ARBA00004651"/>
    </source>
</evidence>
<reference evidence="9" key="1">
    <citation type="journal article" date="2015" name="Genome Announc.">
        <title>Complete Genome Sequence of Herbaspirillum hiltneri N3 (DSM 17495), Isolated from Surface-Sterilized Wheat Roots.</title>
        <authorList>
            <person name="Guizelini D."/>
            <person name="Saizaki P.M."/>
            <person name="Coimbra N.A."/>
            <person name="Weiss V.A."/>
            <person name="Faoro H."/>
            <person name="Sfeir M.Z."/>
            <person name="Baura V.A."/>
            <person name="Monteiro R.A."/>
            <person name="Chubatsu L.S."/>
            <person name="Souza E.M."/>
            <person name="Cruz L.M."/>
            <person name="Pedrosa F.O."/>
            <person name="Raittz R.T."/>
            <person name="Marchaukoski J.N."/>
            <person name="Steffens M.B."/>
        </authorList>
    </citation>
    <scope>NUCLEOTIDE SEQUENCE [LARGE SCALE GENOMIC DNA]</scope>
    <source>
        <strain evidence="9">N3</strain>
    </source>
</reference>
<evidence type="ECO:0000256" key="5">
    <source>
        <dbReference type="ARBA" id="ARBA00023136"/>
    </source>
</evidence>
<dbReference type="PANTHER" id="PTHR40077:SF1">
    <property type="entry name" value="MEMBRANE PROTEIN"/>
    <property type="match status" value="1"/>
</dbReference>
<organism evidence="8 9">
    <name type="scientific">Herbaspirillum hiltneri N3</name>
    <dbReference type="NCBI Taxonomy" id="1262470"/>
    <lineage>
        <taxon>Bacteria</taxon>
        <taxon>Pseudomonadati</taxon>
        <taxon>Pseudomonadota</taxon>
        <taxon>Betaproteobacteria</taxon>
        <taxon>Burkholderiales</taxon>
        <taxon>Oxalobacteraceae</taxon>
        <taxon>Herbaspirillum</taxon>
    </lineage>
</organism>